<dbReference type="OrthoDB" id="8477930at2"/>
<keyword evidence="1" id="KW-0472">Membrane</keyword>
<dbReference type="Proteomes" id="UP000199475">
    <property type="component" value="Unassembled WGS sequence"/>
</dbReference>
<protein>
    <submittedName>
        <fullName evidence="3">Ion channel</fullName>
    </submittedName>
</protein>
<evidence type="ECO:0000259" key="2">
    <source>
        <dbReference type="Pfam" id="PF07885"/>
    </source>
</evidence>
<evidence type="ECO:0000256" key="1">
    <source>
        <dbReference type="SAM" id="Phobius"/>
    </source>
</evidence>
<dbReference type="AlphaFoldDB" id="A0A1G9H1L7"/>
<keyword evidence="1" id="KW-1133">Transmembrane helix</keyword>
<reference evidence="3 4" key="1">
    <citation type="submission" date="2016-10" db="EMBL/GenBank/DDBJ databases">
        <authorList>
            <person name="de Groot N.N."/>
        </authorList>
    </citation>
    <scope>NUCLEOTIDE SEQUENCE [LARGE SCALE GENOMIC DNA]</scope>
    <source>
        <strain evidence="3 4">CGMCC 1.9159</strain>
    </source>
</reference>
<feature type="domain" description="Potassium channel" evidence="2">
    <location>
        <begin position="101"/>
        <end position="153"/>
    </location>
</feature>
<feature type="transmembrane region" description="Helical" evidence="1">
    <location>
        <begin position="99"/>
        <end position="118"/>
    </location>
</feature>
<dbReference type="Gene3D" id="1.10.287.70">
    <property type="match status" value="1"/>
</dbReference>
<feature type="transmembrane region" description="Helical" evidence="1">
    <location>
        <begin position="130"/>
        <end position="151"/>
    </location>
</feature>
<dbReference type="Pfam" id="PF07885">
    <property type="entry name" value="Ion_trans_2"/>
    <property type="match status" value="1"/>
</dbReference>
<feature type="transmembrane region" description="Helical" evidence="1">
    <location>
        <begin position="56"/>
        <end position="79"/>
    </location>
</feature>
<dbReference type="InterPro" id="IPR013099">
    <property type="entry name" value="K_chnl_dom"/>
</dbReference>
<evidence type="ECO:0000313" key="4">
    <source>
        <dbReference type="Proteomes" id="UP000199475"/>
    </source>
</evidence>
<organism evidence="3 4">
    <name type="scientific">Tessaracoccus oleiagri</name>
    <dbReference type="NCBI Taxonomy" id="686624"/>
    <lineage>
        <taxon>Bacteria</taxon>
        <taxon>Bacillati</taxon>
        <taxon>Actinomycetota</taxon>
        <taxon>Actinomycetes</taxon>
        <taxon>Propionibacteriales</taxon>
        <taxon>Propionibacteriaceae</taxon>
        <taxon>Tessaracoccus</taxon>
    </lineage>
</organism>
<accession>A0A1G9H1L7</accession>
<sequence length="289" mass="31346">MAVVWTIAGIALIVIGLRDMFHSLLHPRGSGAVSNALMSWLWGLSRRSGHRLGSAAGPAGMVSAVIAWVLLQAVGWALVYLPHVPHGFSYSPGIEPTRYFPAAEALYISLVSLATLGFGDVVPTDPWLRAFAPLQALTGFALLTVSLTWFTQVFPPVARRRALALHLNALAESGYAERLDEEGADFADQVLMELAREINTTTVDLTQHSESYYFREDDPAMSLARQLPYVLTLGDAAATCRGDRSVAGTALTQSVEHLARTLHGFVESGDDTKEILDAYAADQRRTPRA</sequence>
<proteinExistence type="predicted"/>
<gene>
    <name evidence="3" type="ORF">SAMN04488242_0017</name>
</gene>
<dbReference type="STRING" id="686624.SAMN04488242_0017"/>
<dbReference type="SUPFAM" id="SSF81324">
    <property type="entry name" value="Voltage-gated potassium channels"/>
    <property type="match status" value="1"/>
</dbReference>
<evidence type="ECO:0000313" key="3">
    <source>
        <dbReference type="EMBL" id="SDL06714.1"/>
    </source>
</evidence>
<keyword evidence="1" id="KW-0812">Transmembrane</keyword>
<keyword evidence="4" id="KW-1185">Reference proteome</keyword>
<name>A0A1G9H1L7_9ACTN</name>
<dbReference type="EMBL" id="FNGP01000001">
    <property type="protein sequence ID" value="SDL06714.1"/>
    <property type="molecule type" value="Genomic_DNA"/>
</dbReference>